<evidence type="ECO:0000256" key="11">
    <source>
        <dbReference type="ARBA" id="ARBA00048679"/>
    </source>
</evidence>
<comment type="catalytic activity">
    <reaction evidence="11">
        <text>L-seryl-[protein] + ATP = O-phospho-L-seryl-[protein] + ADP + H(+)</text>
        <dbReference type="Rhea" id="RHEA:17989"/>
        <dbReference type="Rhea" id="RHEA-COMP:9863"/>
        <dbReference type="Rhea" id="RHEA-COMP:11604"/>
        <dbReference type="ChEBI" id="CHEBI:15378"/>
        <dbReference type="ChEBI" id="CHEBI:29999"/>
        <dbReference type="ChEBI" id="CHEBI:30616"/>
        <dbReference type="ChEBI" id="CHEBI:83421"/>
        <dbReference type="ChEBI" id="CHEBI:456216"/>
        <dbReference type="EC" id="2.7.11.1"/>
    </reaction>
</comment>
<dbReference type="PROSITE" id="PS50011">
    <property type="entry name" value="PROTEIN_KINASE_DOM"/>
    <property type="match status" value="1"/>
</dbReference>
<feature type="region of interest" description="Disordered" evidence="13">
    <location>
        <begin position="606"/>
        <end position="666"/>
    </location>
</feature>
<evidence type="ECO:0000256" key="5">
    <source>
        <dbReference type="ARBA" id="ARBA00022553"/>
    </source>
</evidence>
<dbReference type="PANTHER" id="PTHR24346:SF110">
    <property type="entry name" value="NON-SPECIFIC SERINE_THREONINE PROTEIN KINASE"/>
    <property type="match status" value="1"/>
</dbReference>
<evidence type="ECO:0000259" key="14">
    <source>
        <dbReference type="PROSITE" id="PS50011"/>
    </source>
</evidence>
<dbReference type="InterPro" id="IPR000719">
    <property type="entry name" value="Prot_kinase_dom"/>
</dbReference>
<proteinExistence type="inferred from homology"/>
<organism evidence="15 16">
    <name type="scientific">Mollisia scopiformis</name>
    <name type="common">Conifer needle endophyte fungus</name>
    <name type="synonym">Phialocephala scopiformis</name>
    <dbReference type="NCBI Taxonomy" id="149040"/>
    <lineage>
        <taxon>Eukaryota</taxon>
        <taxon>Fungi</taxon>
        <taxon>Dikarya</taxon>
        <taxon>Ascomycota</taxon>
        <taxon>Pezizomycotina</taxon>
        <taxon>Leotiomycetes</taxon>
        <taxon>Helotiales</taxon>
        <taxon>Mollisiaceae</taxon>
        <taxon>Mollisia</taxon>
    </lineage>
</organism>
<comment type="subcellular location">
    <subcellularLocation>
        <location evidence="1">Bud neck</location>
    </subcellularLocation>
</comment>
<dbReference type="Gene3D" id="3.30.310.220">
    <property type="entry name" value="Fungal kinase associated-1 domain"/>
    <property type="match status" value="1"/>
</dbReference>
<evidence type="ECO:0000256" key="1">
    <source>
        <dbReference type="ARBA" id="ARBA00004266"/>
    </source>
</evidence>
<feature type="binding site" evidence="12">
    <location>
        <position position="146"/>
    </location>
    <ligand>
        <name>ATP</name>
        <dbReference type="ChEBI" id="CHEBI:30616"/>
    </ligand>
</feature>
<dbReference type="Pfam" id="PF00069">
    <property type="entry name" value="Pkinase"/>
    <property type="match status" value="1"/>
</dbReference>
<evidence type="ECO:0000256" key="3">
    <source>
        <dbReference type="ARBA" id="ARBA00012513"/>
    </source>
</evidence>
<dbReference type="InterPro" id="IPR008271">
    <property type="entry name" value="Ser/Thr_kinase_AS"/>
</dbReference>
<dbReference type="Gene3D" id="1.10.510.10">
    <property type="entry name" value="Transferase(Phosphotransferase) domain 1"/>
    <property type="match status" value="1"/>
</dbReference>
<dbReference type="FunCoup" id="A0A194XUX1">
    <property type="interactions" value="174"/>
</dbReference>
<feature type="compositionally biased region" description="Low complexity" evidence="13">
    <location>
        <begin position="874"/>
        <end position="884"/>
    </location>
</feature>
<dbReference type="InterPro" id="IPR017441">
    <property type="entry name" value="Protein_kinase_ATP_BS"/>
</dbReference>
<feature type="region of interest" description="Disordered" evidence="13">
    <location>
        <begin position="524"/>
        <end position="588"/>
    </location>
</feature>
<dbReference type="PROSITE" id="PS00107">
    <property type="entry name" value="PROTEIN_KINASE_ATP"/>
    <property type="match status" value="1"/>
</dbReference>
<dbReference type="KEGG" id="psco:LY89DRAFT_713947"/>
<keyword evidence="5" id="KW-0597">Phosphoprotein</keyword>
<keyword evidence="7 12" id="KW-0547">Nucleotide-binding</keyword>
<evidence type="ECO:0000256" key="4">
    <source>
        <dbReference type="ARBA" id="ARBA00022527"/>
    </source>
</evidence>
<feature type="region of interest" description="Disordered" evidence="13">
    <location>
        <begin position="1"/>
        <end position="102"/>
    </location>
</feature>
<dbReference type="Proteomes" id="UP000070700">
    <property type="component" value="Unassembled WGS sequence"/>
</dbReference>
<dbReference type="EC" id="2.7.11.1" evidence="3"/>
<dbReference type="GO" id="GO:0004674">
    <property type="term" value="F:protein serine/threonine kinase activity"/>
    <property type="evidence" value="ECO:0007669"/>
    <property type="project" value="UniProtKB-KW"/>
</dbReference>
<keyword evidence="9 12" id="KW-0067">ATP-binding</keyword>
<feature type="compositionally biased region" description="Low complexity" evidence="13">
    <location>
        <begin position="87"/>
        <end position="101"/>
    </location>
</feature>
<keyword evidence="6" id="KW-0808">Transferase</keyword>
<keyword evidence="8 15" id="KW-0418">Kinase</keyword>
<reference evidence="15 16" key="1">
    <citation type="submission" date="2015-10" db="EMBL/GenBank/DDBJ databases">
        <title>Full genome of DAOMC 229536 Phialocephala scopiformis, a fungal endophyte of spruce producing the potent anti-insectan compound rugulosin.</title>
        <authorList>
            <consortium name="DOE Joint Genome Institute"/>
            <person name="Walker A.K."/>
            <person name="Frasz S.L."/>
            <person name="Seifert K.A."/>
            <person name="Miller J.D."/>
            <person name="Mondo S.J."/>
            <person name="Labutti K."/>
            <person name="Lipzen A."/>
            <person name="Dockter R."/>
            <person name="Kennedy M."/>
            <person name="Grigoriev I.V."/>
            <person name="Spatafora J.W."/>
        </authorList>
    </citation>
    <scope>NUCLEOTIDE SEQUENCE [LARGE SCALE GENOMIC DNA]</scope>
    <source>
        <strain evidence="15 16">CBS 120377</strain>
    </source>
</reference>
<dbReference type="RefSeq" id="XP_018077862.1">
    <property type="nucleotide sequence ID" value="XM_018218092.1"/>
</dbReference>
<dbReference type="GeneID" id="28827818"/>
<accession>A0A194XUX1</accession>
<protein>
    <recommendedName>
        <fullName evidence="3">non-specific serine/threonine protein kinase</fullName>
        <ecNumber evidence="3">2.7.11.1</ecNumber>
    </recommendedName>
</protein>
<dbReference type="InterPro" id="IPR031850">
    <property type="entry name" value="Fungal_KA1_dom"/>
</dbReference>
<feature type="compositionally biased region" description="Basic residues" evidence="13">
    <location>
        <begin position="969"/>
        <end position="980"/>
    </location>
</feature>
<dbReference type="PROSITE" id="PS00108">
    <property type="entry name" value="PROTEIN_KINASE_ST"/>
    <property type="match status" value="1"/>
</dbReference>
<feature type="compositionally biased region" description="Basic and acidic residues" evidence="13">
    <location>
        <begin position="823"/>
        <end position="841"/>
    </location>
</feature>
<evidence type="ECO:0000313" key="16">
    <source>
        <dbReference type="Proteomes" id="UP000070700"/>
    </source>
</evidence>
<dbReference type="PANTHER" id="PTHR24346">
    <property type="entry name" value="MAP/MICROTUBULE AFFINITY-REGULATING KINASE"/>
    <property type="match status" value="1"/>
</dbReference>
<dbReference type="GO" id="GO:0005935">
    <property type="term" value="C:cellular bud neck"/>
    <property type="evidence" value="ECO:0007669"/>
    <property type="project" value="UniProtKB-SubCell"/>
</dbReference>
<dbReference type="Pfam" id="PF16797">
    <property type="entry name" value="Fungal_KA1"/>
    <property type="match status" value="1"/>
</dbReference>
<sequence>MSSASRQQTRRPALGEATGRVNNTQTSMAPPSKVAPSMPHHESRGANGQLGDNAAMPPPSRPNSTRKSSAAPPVSNRLSEIMKDDQATSSKRTSQASTSSANSRIKVCVGPWRLGRTLGYGATARVRLAKHIQTGQVAAVKIIAKKSALISQAGSLADLEKADLNNPEEDGIKRMPVGIEREVAIMKLIQHPNIMKLYDIWENRTEIYLVLEFLENGELFERISSQGRLQEVEAMKYFRQLISALGYCHSFNICHRDLKPENILVSAEGNVKIADFGMAALQQGPDFKLRTSCGSPHYAAPELVKGHLYRGNLVDIWSMGVILYAMLAGRLPFDGGMTDDIGTVLKMISKGRYTMSPDISPAAADLIKKMLQVNPKDRITIAQIWRHPLMQAYDHLDDLGKGLYPQSPSAKAYGHPVSRRSEIDKDIVRQLNSMWHTLSEQQLIESLLNEVPNDQKIFYALLSRHRDAQLEDYTPELEYSTSDYHHVRPPRLRKTYSTRHFSQVGHKRQGSKFTVISNSAETEKSYDPFKASRPQRLSSLGTTGPKVTIHRNDRLALRPSTHLAPPKFGQTRSSLASSVKSSTSGNYARAAGRYKRGVSFNHLRVSTSSLPSPASSKAHKPRRHSNHTEVTDDGGDTLRPVNKGSPSSRYIRSRKAQTSQNGSPAKKAVRASLIWGEDVRQLSSSLAKDCDEAFNRGSVMTSEETIIDLTVYHPERSSANRSNAIPLKSKPNALDTRPLPPPPARTESVKIELAQQKLQFELRKELEGPSAQGHLDRMVTHLDELMRSPSSVTGERRASSAPFETWQKSRQLPSIHETGGEDSPPRRKDQSSRYHRSDAKNSRIASAPEPRDMNRYQNDRFTKPDSSFRDTIRVVPPSSSESPVKMPAPLTIRKKSSQAPKPPLTDDTGSEWESCYSSYQPAESSLRQQYNMAGRGAVPSLTPITERHYDEETEINENASAPSNTGTVVRKRSGWFRRNSKASDDSRLSNLGSETQQSIKSGNGAKTALSDRGGSAYDKPQPPLPSPKKKGIFGKLFKKRSKADMQVANHDIFEDEASLRDSVANLNKSFAGRFAGNEDAGTRQIAPQRNWLAKLFHVKPAARYLCFSVSQRTARKEIVIVFRDWKKYGMRDIQVDKRRNVVFAKVGPKNYLDIKEVSIAAEVMTVIEHGKRSQLSIVRFTQEQGAASSFNKVLDTLENVLHVKKLLVLDELKSKRMIKTLTSS</sequence>
<evidence type="ECO:0000256" key="8">
    <source>
        <dbReference type="ARBA" id="ARBA00022777"/>
    </source>
</evidence>
<evidence type="ECO:0000256" key="7">
    <source>
        <dbReference type="ARBA" id="ARBA00022741"/>
    </source>
</evidence>
<feature type="region of interest" description="Disordered" evidence="13">
    <location>
        <begin position="787"/>
        <end position="912"/>
    </location>
</feature>
<evidence type="ECO:0000256" key="10">
    <source>
        <dbReference type="ARBA" id="ARBA00047899"/>
    </source>
</evidence>
<evidence type="ECO:0000256" key="13">
    <source>
        <dbReference type="SAM" id="MobiDB-lite"/>
    </source>
</evidence>
<dbReference type="OrthoDB" id="504170at2759"/>
<dbReference type="SMART" id="SM00220">
    <property type="entry name" value="S_TKc"/>
    <property type="match status" value="1"/>
</dbReference>
<dbReference type="GO" id="GO:0005940">
    <property type="term" value="C:septin ring"/>
    <property type="evidence" value="ECO:0007669"/>
    <property type="project" value="UniProtKB-ARBA"/>
</dbReference>
<feature type="compositionally biased region" description="Polar residues" evidence="13">
    <location>
        <begin position="644"/>
        <end position="663"/>
    </location>
</feature>
<evidence type="ECO:0000313" key="15">
    <source>
        <dbReference type="EMBL" id="KUJ23507.1"/>
    </source>
</evidence>
<dbReference type="InterPro" id="IPR011009">
    <property type="entry name" value="Kinase-like_dom_sf"/>
</dbReference>
<dbReference type="EMBL" id="KQ947405">
    <property type="protein sequence ID" value="KUJ23507.1"/>
    <property type="molecule type" value="Genomic_DNA"/>
</dbReference>
<dbReference type="InParanoid" id="A0A194XUX1"/>
<dbReference type="SUPFAM" id="SSF56112">
    <property type="entry name" value="Protein kinase-like (PK-like)"/>
    <property type="match status" value="1"/>
</dbReference>
<evidence type="ECO:0000256" key="9">
    <source>
        <dbReference type="ARBA" id="ARBA00022840"/>
    </source>
</evidence>
<comment type="catalytic activity">
    <reaction evidence="10">
        <text>L-threonyl-[protein] + ATP = O-phospho-L-threonyl-[protein] + ADP + H(+)</text>
        <dbReference type="Rhea" id="RHEA:46608"/>
        <dbReference type="Rhea" id="RHEA-COMP:11060"/>
        <dbReference type="Rhea" id="RHEA-COMP:11605"/>
        <dbReference type="ChEBI" id="CHEBI:15378"/>
        <dbReference type="ChEBI" id="CHEBI:30013"/>
        <dbReference type="ChEBI" id="CHEBI:30616"/>
        <dbReference type="ChEBI" id="CHEBI:61977"/>
        <dbReference type="ChEBI" id="CHEBI:456216"/>
        <dbReference type="EC" id="2.7.11.1"/>
    </reaction>
</comment>
<feature type="compositionally biased region" description="Polar residues" evidence="13">
    <location>
        <begin position="956"/>
        <end position="967"/>
    </location>
</feature>
<keyword evidence="4" id="KW-0723">Serine/threonine-protein kinase</keyword>
<keyword evidence="16" id="KW-1185">Reference proteome</keyword>
<dbReference type="STRING" id="149040.A0A194XUX1"/>
<dbReference type="GO" id="GO:0005524">
    <property type="term" value="F:ATP binding"/>
    <property type="evidence" value="ECO:0007669"/>
    <property type="project" value="UniProtKB-UniRule"/>
</dbReference>
<feature type="region of interest" description="Disordered" evidence="13">
    <location>
        <begin position="720"/>
        <end position="748"/>
    </location>
</feature>
<dbReference type="FunFam" id="1.10.510.10:FF:000394">
    <property type="entry name" value="Serine/threonine-protein kinase HSL1"/>
    <property type="match status" value="1"/>
</dbReference>
<feature type="compositionally biased region" description="Polar residues" evidence="13">
    <location>
        <begin position="988"/>
        <end position="1001"/>
    </location>
</feature>
<dbReference type="AlphaFoldDB" id="A0A194XUX1"/>
<evidence type="ECO:0000256" key="6">
    <source>
        <dbReference type="ARBA" id="ARBA00022679"/>
    </source>
</evidence>
<dbReference type="InterPro" id="IPR043024">
    <property type="entry name" value="KA1_sf_fungal"/>
</dbReference>
<feature type="compositionally biased region" description="Low complexity" evidence="13">
    <location>
        <begin position="573"/>
        <end position="584"/>
    </location>
</feature>
<feature type="compositionally biased region" description="Basic and acidic residues" evidence="13">
    <location>
        <begin position="849"/>
        <end position="872"/>
    </location>
</feature>
<gene>
    <name evidence="15" type="ORF">LY89DRAFT_713947</name>
</gene>
<evidence type="ECO:0000256" key="12">
    <source>
        <dbReference type="PROSITE-ProRule" id="PRU10141"/>
    </source>
</evidence>
<comment type="similarity">
    <text evidence="2">Belongs to the protein kinase superfamily. CAMK Ser/Thr protein kinase family. NIM1 subfamily.</text>
</comment>
<feature type="region of interest" description="Disordered" evidence="13">
    <location>
        <begin position="954"/>
        <end position="1031"/>
    </location>
</feature>
<dbReference type="GO" id="GO:0035556">
    <property type="term" value="P:intracellular signal transduction"/>
    <property type="evidence" value="ECO:0007669"/>
    <property type="project" value="TreeGrafter"/>
</dbReference>
<feature type="domain" description="Protein kinase" evidence="14">
    <location>
        <begin position="112"/>
        <end position="390"/>
    </location>
</feature>
<feature type="compositionally biased region" description="Polar residues" evidence="13">
    <location>
        <begin position="20"/>
        <end position="29"/>
    </location>
</feature>
<feature type="compositionally biased region" description="Low complexity" evidence="13">
    <location>
        <begin position="606"/>
        <end position="616"/>
    </location>
</feature>
<name>A0A194XUX1_MOLSC</name>
<evidence type="ECO:0000256" key="2">
    <source>
        <dbReference type="ARBA" id="ARBA00010791"/>
    </source>
</evidence>